<name>A0A218XN77_PUNGR</name>
<dbReference type="EMBL" id="PGOL01002019">
    <property type="protein sequence ID" value="PKI51304.1"/>
    <property type="molecule type" value="Genomic_DNA"/>
</dbReference>
<reference evidence="2" key="2">
    <citation type="submission" date="2017-06" db="EMBL/GenBank/DDBJ databases">
        <title>The pomegranate genome and the genomics of punicalagin biosynthesis.</title>
        <authorList>
            <person name="Xu C."/>
        </authorList>
    </citation>
    <scope>NUCLEOTIDE SEQUENCE [LARGE SCALE GENOMIC DNA]</scope>
    <source>
        <tissue evidence="2">Fresh leaf</tissue>
    </source>
</reference>
<gene>
    <name evidence="2" type="ORF">CDL15_Pgr021450</name>
    <name evidence="3" type="ORF">CRG98_028308</name>
</gene>
<keyword evidence="5" id="KW-1185">Reference proteome</keyword>
<comment type="caution">
    <text evidence="2">The sequence shown here is derived from an EMBL/GenBank/DDBJ whole genome shotgun (WGS) entry which is preliminary data.</text>
</comment>
<dbReference type="PANTHER" id="PTHR35696:SF1">
    <property type="entry name" value="ELECTRON CARRIER_IRON ION-BINDING PROTEIN"/>
    <property type="match status" value="1"/>
</dbReference>
<evidence type="ECO:0000313" key="5">
    <source>
        <dbReference type="Proteomes" id="UP000233551"/>
    </source>
</evidence>
<reference evidence="4" key="1">
    <citation type="journal article" date="2017" name="Plant J.">
        <title>The pomegranate (Punica granatum L.) genome and the genomics of punicalagin biosynthesis.</title>
        <authorList>
            <person name="Qin G."/>
            <person name="Xu C."/>
            <person name="Ming R."/>
            <person name="Tang H."/>
            <person name="Guyot R."/>
            <person name="Kramer E.M."/>
            <person name="Hu Y."/>
            <person name="Yi X."/>
            <person name="Qi Y."/>
            <person name="Xu X."/>
            <person name="Gao Z."/>
            <person name="Pan H."/>
            <person name="Jian J."/>
            <person name="Tian Y."/>
            <person name="Yue Z."/>
            <person name="Xu Y."/>
        </authorList>
    </citation>
    <scope>NUCLEOTIDE SEQUENCE [LARGE SCALE GENOMIC DNA]</scope>
    <source>
        <strain evidence="4">cv. Dabenzi</strain>
    </source>
</reference>
<evidence type="ECO:0000313" key="3">
    <source>
        <dbReference type="EMBL" id="PKI51304.1"/>
    </source>
</evidence>
<evidence type="ECO:0000313" key="4">
    <source>
        <dbReference type="Proteomes" id="UP000197138"/>
    </source>
</evidence>
<feature type="region of interest" description="Disordered" evidence="1">
    <location>
        <begin position="1"/>
        <end position="27"/>
    </location>
</feature>
<evidence type="ECO:0000256" key="1">
    <source>
        <dbReference type="SAM" id="MobiDB-lite"/>
    </source>
</evidence>
<feature type="compositionally biased region" description="Low complexity" evidence="1">
    <location>
        <begin position="7"/>
        <end position="24"/>
    </location>
</feature>
<dbReference type="Proteomes" id="UP000233551">
    <property type="component" value="Unassembled WGS sequence"/>
</dbReference>
<dbReference type="Proteomes" id="UP000197138">
    <property type="component" value="Unassembled WGS sequence"/>
</dbReference>
<feature type="compositionally biased region" description="Polar residues" evidence="1">
    <location>
        <begin position="85"/>
        <end position="98"/>
    </location>
</feature>
<protein>
    <submittedName>
        <fullName evidence="2">Uncharacterized protein</fullName>
    </submittedName>
</protein>
<organism evidence="2 4">
    <name type="scientific">Punica granatum</name>
    <name type="common">Pomegranate</name>
    <dbReference type="NCBI Taxonomy" id="22663"/>
    <lineage>
        <taxon>Eukaryota</taxon>
        <taxon>Viridiplantae</taxon>
        <taxon>Streptophyta</taxon>
        <taxon>Embryophyta</taxon>
        <taxon>Tracheophyta</taxon>
        <taxon>Spermatophyta</taxon>
        <taxon>Magnoliopsida</taxon>
        <taxon>eudicotyledons</taxon>
        <taxon>Gunneridae</taxon>
        <taxon>Pentapetalae</taxon>
        <taxon>rosids</taxon>
        <taxon>malvids</taxon>
        <taxon>Myrtales</taxon>
        <taxon>Lythraceae</taxon>
        <taxon>Punica</taxon>
    </lineage>
</organism>
<feature type="region of interest" description="Disordered" evidence="1">
    <location>
        <begin position="77"/>
        <end position="98"/>
    </location>
</feature>
<accession>A0A218XN77</accession>
<sequence length="364" mass="40337">MAAASPAQGNTGATTTAGFAAAHTPPKTLRGLNKPKCIQCGNVARSRCPYQSCKSCCSRAQNPCHIHVLKANATFPDKTPASSPPLFNQHSTEPSSAGSSLRVASLRQLSSNFAQFNNVHMPVRSRKPLTKKDVAAINEWRFSKLKEFQDRNIELENESFDRYLQNVGLLKEVFSVESVAEHSVRDSSETDSNPAPSENSERMILEMKLKLRSNETRKENFRKRIQHIVDRGLKKLKKREVGDDFSDSADQNGLIKRPKLKTLHVEKTSTIVELNEKLSKARTEEDLKSCLELKAQLLNPQKGSTETASESTEKSHGQVEEDDGVVGQASAYFQPKLVSPVEIDQQTVNCIDAQFSSLDQIEGV</sequence>
<reference evidence="3 5" key="3">
    <citation type="submission" date="2017-11" db="EMBL/GenBank/DDBJ databases">
        <title>De-novo sequencing of pomegranate (Punica granatum L.) genome.</title>
        <authorList>
            <person name="Akparov Z."/>
            <person name="Amiraslanov A."/>
            <person name="Hajiyeva S."/>
            <person name="Abbasov M."/>
            <person name="Kaur K."/>
            <person name="Hamwieh A."/>
            <person name="Solovyev V."/>
            <person name="Salamov A."/>
            <person name="Braich B."/>
            <person name="Kosarev P."/>
            <person name="Mahmoud A."/>
            <person name="Hajiyev E."/>
            <person name="Babayeva S."/>
            <person name="Izzatullayeva V."/>
            <person name="Mammadov A."/>
            <person name="Mammadov A."/>
            <person name="Sharifova S."/>
            <person name="Ojaghi J."/>
            <person name="Eynullazada K."/>
            <person name="Bayramov B."/>
            <person name="Abdulazimova A."/>
            <person name="Shahmuradov I."/>
        </authorList>
    </citation>
    <scope>NUCLEOTIDE SEQUENCE [LARGE SCALE GENOMIC DNA]</scope>
    <source>
        <strain evidence="3">AG2017</strain>
        <strain evidence="5">cv. AG2017</strain>
        <tissue evidence="3">Leaf</tissue>
    </source>
</reference>
<dbReference type="Pfam" id="PF05142">
    <property type="entry name" value="DUF702"/>
    <property type="match status" value="1"/>
</dbReference>
<feature type="region of interest" description="Disordered" evidence="1">
    <location>
        <begin position="181"/>
        <end position="201"/>
    </location>
</feature>
<dbReference type="PANTHER" id="PTHR35696">
    <property type="entry name" value="ELECTRON CARRIER/IRON ION-BINDING PROTEIN"/>
    <property type="match status" value="1"/>
</dbReference>
<dbReference type="STRING" id="22663.A0A218XN77"/>
<proteinExistence type="predicted"/>
<dbReference type="OrthoDB" id="1915989at2759"/>
<dbReference type="GeneID" id="116193136"/>
<feature type="region of interest" description="Disordered" evidence="1">
    <location>
        <begin position="298"/>
        <end position="325"/>
    </location>
</feature>
<evidence type="ECO:0000313" key="2">
    <source>
        <dbReference type="EMBL" id="OWM86364.1"/>
    </source>
</evidence>
<dbReference type="AlphaFoldDB" id="A0A218XN77"/>
<dbReference type="EMBL" id="MTKT01001084">
    <property type="protein sequence ID" value="OWM86364.1"/>
    <property type="molecule type" value="Genomic_DNA"/>
</dbReference>